<evidence type="ECO:0000313" key="3">
    <source>
        <dbReference type="Proteomes" id="UP000247476"/>
    </source>
</evidence>
<feature type="transmembrane region" description="Helical" evidence="1">
    <location>
        <begin position="174"/>
        <end position="205"/>
    </location>
</feature>
<name>A0A2V5KP35_9BACL</name>
<keyword evidence="1" id="KW-1133">Transmembrane helix</keyword>
<dbReference type="Proteomes" id="UP000247476">
    <property type="component" value="Unassembled WGS sequence"/>
</dbReference>
<reference evidence="2 3" key="1">
    <citation type="submission" date="2018-05" db="EMBL/GenBank/DDBJ databases">
        <title>Paenibacillus flagellatus sp. nov., isolated from selenium mineral soil.</title>
        <authorList>
            <person name="Dai X."/>
        </authorList>
    </citation>
    <scope>NUCLEOTIDE SEQUENCE [LARGE SCALE GENOMIC DNA]</scope>
    <source>
        <strain evidence="2 3">DXL2</strain>
    </source>
</reference>
<dbReference type="RefSeq" id="WP_110843777.1">
    <property type="nucleotide sequence ID" value="NZ_QJVJ01000021.1"/>
</dbReference>
<gene>
    <name evidence="2" type="ORF">DLM86_30195</name>
</gene>
<protein>
    <recommendedName>
        <fullName evidence="4">ABC transporter permease</fullName>
    </recommendedName>
</protein>
<evidence type="ECO:0000256" key="1">
    <source>
        <dbReference type="SAM" id="Phobius"/>
    </source>
</evidence>
<dbReference type="InterPro" id="IPR010288">
    <property type="entry name" value="EcsB_ABC"/>
</dbReference>
<dbReference type="AlphaFoldDB" id="A0A2V5KP35"/>
<feature type="transmembrane region" description="Helical" evidence="1">
    <location>
        <begin position="101"/>
        <end position="121"/>
    </location>
</feature>
<keyword evidence="1" id="KW-0812">Transmembrane</keyword>
<organism evidence="2 3">
    <name type="scientific">Paenibacillus flagellatus</name>
    <dbReference type="NCBI Taxonomy" id="2211139"/>
    <lineage>
        <taxon>Bacteria</taxon>
        <taxon>Bacillati</taxon>
        <taxon>Bacillota</taxon>
        <taxon>Bacilli</taxon>
        <taxon>Bacillales</taxon>
        <taxon>Paenibacillaceae</taxon>
        <taxon>Paenibacillus</taxon>
    </lineage>
</organism>
<feature type="transmembrane region" description="Helical" evidence="1">
    <location>
        <begin position="57"/>
        <end position="80"/>
    </location>
</feature>
<dbReference type="GO" id="GO:0016020">
    <property type="term" value="C:membrane"/>
    <property type="evidence" value="ECO:0007669"/>
    <property type="project" value="InterPro"/>
</dbReference>
<sequence length="396" mass="44454">MNPAVRLWKERLGAHLKVVSRYAFYAGQSGFFLFLFAAFITTSYLYGKALDRIPASFPYALVIACWLTPFMAVSPIRTLLRQADLVFLLPMEARMGGYFRRSMLYSFATQSFAAVLAVAAAMPLYRHGYGERALPFLVVLLFILALKFANMLGNWTESGMIRGGQRQTFRLVRWIADAAIIYALASFGFIAGAVLLLASLGAFALGARFVRRVPVNWPYLRMKEAAHRTTMLLFFNWFVDVDDLPNRVKPRRSLSKLADLVPFRRENAFRYLYALTLLRSELFGITLRLTLLALAILLAVDNPLLYAGVYVLFQTVTCVQLSALGRFHRYSVWPALYPIPETLRASSAPRIASVAQLVQAVVLALPLCRPGVFEPWLLALPAFGAALAYAVRRRGQ</sequence>
<dbReference type="EMBL" id="QJVJ01000021">
    <property type="protein sequence ID" value="PYI50206.1"/>
    <property type="molecule type" value="Genomic_DNA"/>
</dbReference>
<keyword evidence="3" id="KW-1185">Reference proteome</keyword>
<keyword evidence="1" id="KW-0472">Membrane</keyword>
<dbReference type="Pfam" id="PF05975">
    <property type="entry name" value="EcsB"/>
    <property type="match status" value="1"/>
</dbReference>
<evidence type="ECO:0008006" key="4">
    <source>
        <dbReference type="Google" id="ProtNLM"/>
    </source>
</evidence>
<proteinExistence type="predicted"/>
<dbReference type="PIRSF" id="PIRSF037259">
    <property type="entry name" value="EcsB_ABC"/>
    <property type="match status" value="1"/>
</dbReference>
<feature type="transmembrane region" description="Helical" evidence="1">
    <location>
        <begin position="21"/>
        <end position="45"/>
    </location>
</feature>
<accession>A0A2V5KP35</accession>
<evidence type="ECO:0000313" key="2">
    <source>
        <dbReference type="EMBL" id="PYI50206.1"/>
    </source>
</evidence>
<feature type="transmembrane region" description="Helical" evidence="1">
    <location>
        <begin position="133"/>
        <end position="153"/>
    </location>
</feature>
<dbReference type="OrthoDB" id="2447941at2"/>
<comment type="caution">
    <text evidence="2">The sequence shown here is derived from an EMBL/GenBank/DDBJ whole genome shotgun (WGS) entry which is preliminary data.</text>
</comment>